<comment type="similarity">
    <text evidence="1">Belongs to the mannitol dehydrogenase family.</text>
</comment>
<dbReference type="InterPro" id="IPR000669">
    <property type="entry name" value="Mannitol_DH"/>
</dbReference>
<dbReference type="InterPro" id="IPR013328">
    <property type="entry name" value="6PGD_dom2"/>
</dbReference>
<dbReference type="SUPFAM" id="SSF51735">
    <property type="entry name" value="NAD(P)-binding Rossmann-fold domains"/>
    <property type="match status" value="1"/>
</dbReference>
<evidence type="ECO:0000256" key="5">
    <source>
        <dbReference type="ARBA" id="ARBA00023027"/>
    </source>
</evidence>
<name>A0A7D4PSN9_9MICO</name>
<dbReference type="InterPro" id="IPR013118">
    <property type="entry name" value="Mannitol_DH_C"/>
</dbReference>
<dbReference type="GO" id="GO:0019594">
    <property type="term" value="P:mannitol metabolic process"/>
    <property type="evidence" value="ECO:0007669"/>
    <property type="project" value="InterPro"/>
</dbReference>
<dbReference type="RefSeq" id="WP_172988553.1">
    <property type="nucleotide sequence ID" value="NZ_CP054038.1"/>
</dbReference>
<feature type="domain" description="Mannitol dehydrogenase C-terminal" evidence="8">
    <location>
        <begin position="280"/>
        <end position="404"/>
    </location>
</feature>
<dbReference type="EC" id="1.1.1.17" evidence="2"/>
<reference evidence="9 10" key="1">
    <citation type="submission" date="2020-05" db="EMBL/GenBank/DDBJ databases">
        <title>Strain PA2F3 complete genome.</title>
        <authorList>
            <person name="Kim Y.-S."/>
            <person name="Kim S.-J."/>
            <person name="Jung H.-k."/>
            <person name="Kim S.-E."/>
            <person name="Kim K.-H."/>
        </authorList>
    </citation>
    <scope>NUCLEOTIDE SEQUENCE [LARGE SCALE GENOMIC DNA]</scope>
    <source>
        <strain evidence="9 10">PA2F3</strain>
    </source>
</reference>
<dbReference type="GO" id="GO:0008926">
    <property type="term" value="F:mannitol-1-phosphate 5-dehydrogenase activity"/>
    <property type="evidence" value="ECO:0007669"/>
    <property type="project" value="UniProtKB-EC"/>
</dbReference>
<dbReference type="Pfam" id="PF01232">
    <property type="entry name" value="Mannitol_dh"/>
    <property type="match status" value="1"/>
</dbReference>
<organism evidence="9 10">
    <name type="scientific">Microbacterium hominis</name>
    <dbReference type="NCBI Taxonomy" id="162426"/>
    <lineage>
        <taxon>Bacteria</taxon>
        <taxon>Bacillati</taxon>
        <taxon>Actinomycetota</taxon>
        <taxon>Actinomycetes</taxon>
        <taxon>Micrococcales</taxon>
        <taxon>Microbacteriaceae</taxon>
        <taxon>Microbacterium</taxon>
    </lineage>
</organism>
<keyword evidence="5" id="KW-0520">NAD</keyword>
<dbReference type="SUPFAM" id="SSF48179">
    <property type="entry name" value="6-phosphogluconate dehydrogenase C-terminal domain-like"/>
    <property type="match status" value="1"/>
</dbReference>
<evidence type="ECO:0000256" key="6">
    <source>
        <dbReference type="ARBA" id="ARBA00048615"/>
    </source>
</evidence>
<protein>
    <recommendedName>
        <fullName evidence="3">Mannitol-1-phosphate 5-dehydrogenase</fullName>
        <ecNumber evidence="2">1.1.1.17</ecNumber>
    </recommendedName>
</protein>
<dbReference type="AlphaFoldDB" id="A0A7D4PSN9"/>
<dbReference type="Gene3D" id="1.10.1040.10">
    <property type="entry name" value="N-(1-d-carboxylethyl)-l-norvaline Dehydrogenase, domain 2"/>
    <property type="match status" value="1"/>
</dbReference>
<comment type="catalytic activity">
    <reaction evidence="6">
        <text>D-mannitol 1-phosphate + NAD(+) = beta-D-fructose 6-phosphate + NADH + H(+)</text>
        <dbReference type="Rhea" id="RHEA:19661"/>
        <dbReference type="ChEBI" id="CHEBI:15378"/>
        <dbReference type="ChEBI" id="CHEBI:57540"/>
        <dbReference type="ChEBI" id="CHEBI:57634"/>
        <dbReference type="ChEBI" id="CHEBI:57945"/>
        <dbReference type="ChEBI" id="CHEBI:61381"/>
        <dbReference type="EC" id="1.1.1.17"/>
    </reaction>
</comment>
<dbReference type="PANTHER" id="PTHR43362:SF1">
    <property type="entry name" value="MANNITOL DEHYDROGENASE 2-RELATED"/>
    <property type="match status" value="1"/>
</dbReference>
<evidence type="ECO:0000313" key="10">
    <source>
        <dbReference type="Proteomes" id="UP000502498"/>
    </source>
</evidence>
<gene>
    <name evidence="9" type="ORF">HQM25_01255</name>
</gene>
<dbReference type="InterPro" id="IPR013131">
    <property type="entry name" value="Mannitol_DH_N"/>
</dbReference>
<dbReference type="InterPro" id="IPR050988">
    <property type="entry name" value="Mannitol_DH/Oxidoreductase"/>
</dbReference>
<evidence type="ECO:0000259" key="8">
    <source>
        <dbReference type="Pfam" id="PF08125"/>
    </source>
</evidence>
<feature type="domain" description="Mannitol dehydrogenase N-terminal" evidence="7">
    <location>
        <begin position="24"/>
        <end position="271"/>
    </location>
</feature>
<keyword evidence="4" id="KW-0560">Oxidoreductase</keyword>
<evidence type="ECO:0000256" key="4">
    <source>
        <dbReference type="ARBA" id="ARBA00023002"/>
    </source>
</evidence>
<dbReference type="EMBL" id="CP054038">
    <property type="protein sequence ID" value="QKJ18173.1"/>
    <property type="molecule type" value="Genomic_DNA"/>
</dbReference>
<dbReference type="InterPro" id="IPR023027">
    <property type="entry name" value="Mannitol_DH_CS"/>
</dbReference>
<proteinExistence type="inferred from homology"/>
<dbReference type="Gene3D" id="3.40.50.720">
    <property type="entry name" value="NAD(P)-binding Rossmann-like Domain"/>
    <property type="match status" value="1"/>
</dbReference>
<evidence type="ECO:0000259" key="7">
    <source>
        <dbReference type="Pfam" id="PF01232"/>
    </source>
</evidence>
<evidence type="ECO:0000256" key="2">
    <source>
        <dbReference type="ARBA" id="ARBA00012939"/>
    </source>
</evidence>
<dbReference type="PANTHER" id="PTHR43362">
    <property type="entry name" value="MANNITOL DEHYDROGENASE DSF1-RELATED"/>
    <property type="match status" value="1"/>
</dbReference>
<dbReference type="Pfam" id="PF08125">
    <property type="entry name" value="Mannitol_dh_C"/>
    <property type="match status" value="1"/>
</dbReference>
<sequence>MTVPLTRDALAARTGIDADAAPVRIVHLGLGHFFRAHQAWYTARSVDAAEWGIAAFTGRSAGIADTLQGQDGLFALVERGAEGDGVEIVTSLVEARPGTDTARLVELVADPAVAVITLTVTESGYRLTPDGTPDLGDAALAADLEVLRGGSSADRGPQTALGRLVLALDARRRADAGPIAVVSCDNIPGNGAFVRRGATALAEAIDPALADWMRTEVSFVSTSVDRITPHGDESPGAVADAGWEDHAAVVTEPFADWVLAGDFPAGRPEWESAGARFVDDIEPWEHRKLWLLNGAHSILTFAGLPRGLETVADATADAHCRALVEAFWSEAVQCLPAGTEHVHYREQLIERFSNPRIVHRLSQIAAEATVKAQFRFAAVAERSVAAGRDAEGSLQALGTWIAWVLDGPSAPDARADEVAAAAASIDPVRSLLGLVSPMLAADTVAVARVRAAASLRPTLARRAS</sequence>
<dbReference type="PROSITE" id="PS00974">
    <property type="entry name" value="MANNITOL_DHGENASE"/>
    <property type="match status" value="1"/>
</dbReference>
<evidence type="ECO:0000256" key="1">
    <source>
        <dbReference type="ARBA" id="ARBA00006541"/>
    </source>
</evidence>
<evidence type="ECO:0000256" key="3">
    <source>
        <dbReference type="ARBA" id="ARBA00016219"/>
    </source>
</evidence>
<dbReference type="Proteomes" id="UP000502498">
    <property type="component" value="Chromosome"/>
</dbReference>
<dbReference type="PRINTS" id="PR00084">
    <property type="entry name" value="MTLDHDRGNASE"/>
</dbReference>
<dbReference type="InterPro" id="IPR008927">
    <property type="entry name" value="6-PGluconate_DH-like_C_sf"/>
</dbReference>
<evidence type="ECO:0000313" key="9">
    <source>
        <dbReference type="EMBL" id="QKJ18173.1"/>
    </source>
</evidence>
<accession>A0A7D4PSN9</accession>
<dbReference type="InterPro" id="IPR036291">
    <property type="entry name" value="NAD(P)-bd_dom_sf"/>
</dbReference>